<evidence type="ECO:0000313" key="3">
    <source>
        <dbReference type="EMBL" id="MDC0717766.1"/>
    </source>
</evidence>
<evidence type="ECO:0000256" key="2">
    <source>
        <dbReference type="SAM" id="SignalP"/>
    </source>
</evidence>
<protein>
    <submittedName>
        <fullName evidence="3">AgmX/PglI C-terminal domain-containing protein</fullName>
    </submittedName>
</protein>
<feature type="compositionally biased region" description="Gly residues" evidence="1">
    <location>
        <begin position="33"/>
        <end position="56"/>
    </location>
</feature>
<evidence type="ECO:0000313" key="4">
    <source>
        <dbReference type="Proteomes" id="UP001221686"/>
    </source>
</evidence>
<dbReference type="NCBIfam" id="NF033768">
    <property type="entry name" value="myxo_SS_tail"/>
    <property type="match status" value="1"/>
</dbReference>
<dbReference type="RefSeq" id="WP_272086250.1">
    <property type="nucleotide sequence ID" value="NZ_JAQNDL010000001.1"/>
</dbReference>
<evidence type="ECO:0000256" key="1">
    <source>
        <dbReference type="SAM" id="MobiDB-lite"/>
    </source>
</evidence>
<proteinExistence type="predicted"/>
<feature type="region of interest" description="Disordered" evidence="1">
    <location>
        <begin position="25"/>
        <end position="64"/>
    </location>
</feature>
<keyword evidence="4" id="KW-1185">Reference proteome</keyword>
<gene>
    <name evidence="3" type="ORF">POL25_12740</name>
</gene>
<accession>A0ABT5DZ84</accession>
<dbReference type="Proteomes" id="UP001221686">
    <property type="component" value="Unassembled WGS sequence"/>
</dbReference>
<dbReference type="EMBL" id="JAQNDL010000001">
    <property type="protein sequence ID" value="MDC0717766.1"/>
    <property type="molecule type" value="Genomic_DNA"/>
</dbReference>
<feature type="chain" id="PRO_5046469626" evidence="2">
    <location>
        <begin position="25"/>
        <end position="156"/>
    </location>
</feature>
<feature type="signal peptide" evidence="2">
    <location>
        <begin position="1"/>
        <end position="24"/>
    </location>
</feature>
<keyword evidence="2" id="KW-0732">Signal</keyword>
<reference evidence="3 4" key="1">
    <citation type="submission" date="2022-11" db="EMBL/GenBank/DDBJ databases">
        <title>Minimal conservation of predation-associated metabolite biosynthetic gene clusters underscores biosynthetic potential of Myxococcota including descriptions for ten novel species: Archangium lansinium sp. nov., Myxococcus landrumus sp. nov., Nannocystis bai.</title>
        <authorList>
            <person name="Ahearne A."/>
            <person name="Stevens C."/>
            <person name="Dowd S."/>
        </authorList>
    </citation>
    <scope>NUCLEOTIDE SEQUENCE [LARGE SCALE GENOMIC DNA]</scope>
    <source>
        <strain evidence="3 4">BB15-2</strain>
    </source>
</reference>
<name>A0ABT5DZ84_9BACT</name>
<dbReference type="InterPro" id="IPR049806">
    <property type="entry name" value="MasK-like_C"/>
</dbReference>
<organism evidence="3 4">
    <name type="scientific">Nannocystis bainbridge</name>
    <dbReference type="NCBI Taxonomy" id="2995303"/>
    <lineage>
        <taxon>Bacteria</taxon>
        <taxon>Pseudomonadati</taxon>
        <taxon>Myxococcota</taxon>
        <taxon>Polyangia</taxon>
        <taxon>Nannocystales</taxon>
        <taxon>Nannocystaceae</taxon>
        <taxon>Nannocystis</taxon>
    </lineage>
</organism>
<comment type="caution">
    <text evidence="3">The sequence shown here is derived from an EMBL/GenBank/DDBJ whole genome shotgun (WGS) entry which is preliminary data.</text>
</comment>
<sequence length="156" mass="15596">MTTSRTPWTLALCLASLVALPSCKKEATTSPDGDGGNGDAAAGDGGGNGGGGGGSGDVNEEPLTADSFEEAMQAKQGDVADCFAQAKAAKPELAGKLAIDVTVAGDGTVSAIKFTDSSTIKEASITSCIEEKARGWKFGKTSDGNPMTLGYSLNLS</sequence>